<organism evidence="1 2">
    <name type="scientific">Candidatus Nanosynbacter featherlites</name>
    <dbReference type="NCBI Taxonomy" id="2572088"/>
    <lineage>
        <taxon>Bacteria</taxon>
        <taxon>Candidatus Saccharimonadota</taxon>
        <taxon>Candidatus Saccharimonadia</taxon>
        <taxon>Candidatus Nanosynbacterales</taxon>
        <taxon>Candidatus Nanosynbacteraceae</taxon>
        <taxon>Candidatus Nanosynbacter</taxon>
    </lineage>
</organism>
<evidence type="ECO:0000313" key="1">
    <source>
        <dbReference type="EMBL" id="QCT42053.1"/>
    </source>
</evidence>
<protein>
    <submittedName>
        <fullName evidence="1">Uncharacterized protein</fullName>
    </submittedName>
</protein>
<proteinExistence type="predicted"/>
<accession>A0A4P9A2P1</accession>
<name>A0A4P9A2P1_9BACT</name>
<keyword evidence="2" id="KW-1185">Reference proteome</keyword>
<sequence>MANPNLLSPNSRTAAEAAWERAQAKREAWPFGSSVTYQSLGAASLHTLDAAVVRARERGAAGFDGLNGITNSETRELFKRDLEDYKTIFAGAGIDMPTPAELAQGGIDFRHLAELKETLPEYDLVVAPLTLPLDSVRQLISAVARDETVPNNPLRLAEKSNSARSDGLLLRIFAVDWDQAMASTAQNWRLATMDDEYRWTAFLLPNNDATWRDNPRCTRSALEEKMTVPVVSYVTYQMHRIRQGIPPLDRKSSNIRSAVSSRYNEADVLTAFWDDSISSIGINYCCVYADSSPNNVRLCPPIG</sequence>
<evidence type="ECO:0000313" key="2">
    <source>
        <dbReference type="Proteomes" id="UP000310639"/>
    </source>
</evidence>
<gene>
    <name evidence="1" type="ORF">FBF37_01015</name>
</gene>
<reference evidence="1 2" key="1">
    <citation type="submission" date="2019-04" db="EMBL/GenBank/DDBJ databases">
        <title>Saccharibacteria TM7 genomes.</title>
        <authorList>
            <person name="Bor B."/>
            <person name="He X."/>
            <person name="Chen T."/>
            <person name="Dewhirst F.E."/>
        </authorList>
    </citation>
    <scope>NUCLEOTIDE SEQUENCE [LARGE SCALE GENOMIC DNA]</scope>
    <source>
        <strain evidence="1 2">BB001</strain>
    </source>
</reference>
<dbReference type="RefSeq" id="WP_138078630.1">
    <property type="nucleotide sequence ID" value="NZ_CP040004.1"/>
</dbReference>
<dbReference type="AlphaFoldDB" id="A0A4P9A2P1"/>
<dbReference type="EMBL" id="CP040004">
    <property type="protein sequence ID" value="QCT42053.1"/>
    <property type="molecule type" value="Genomic_DNA"/>
</dbReference>
<dbReference type="Proteomes" id="UP000310639">
    <property type="component" value="Chromosome"/>
</dbReference>
<dbReference type="KEGG" id="nft:FBF37_01015"/>